<evidence type="ECO:0000313" key="10">
    <source>
        <dbReference type="EMBL" id="RLE08217.1"/>
    </source>
</evidence>
<proteinExistence type="inferred from homology"/>
<evidence type="ECO:0000259" key="9">
    <source>
        <dbReference type="Pfam" id="PF01850"/>
    </source>
</evidence>
<keyword evidence="8" id="KW-0800">Toxin</keyword>
<dbReference type="HAMAP" id="MF_00265">
    <property type="entry name" value="VapC_Nob1"/>
    <property type="match status" value="1"/>
</dbReference>
<dbReference type="Gene3D" id="3.40.50.1010">
    <property type="entry name" value="5'-nuclease"/>
    <property type="match status" value="1"/>
</dbReference>
<keyword evidence="5 8" id="KW-0378">Hydrolase</keyword>
<evidence type="ECO:0000313" key="11">
    <source>
        <dbReference type="Proteomes" id="UP000277457"/>
    </source>
</evidence>
<dbReference type="CDD" id="cd09881">
    <property type="entry name" value="PIN_VapC4-5_FitB-like"/>
    <property type="match status" value="1"/>
</dbReference>
<dbReference type="EC" id="3.1.-.-" evidence="8"/>
<comment type="cofactor">
    <cofactor evidence="1 8">
        <name>Mg(2+)</name>
        <dbReference type="ChEBI" id="CHEBI:18420"/>
    </cofactor>
</comment>
<dbReference type="AlphaFoldDB" id="A0A662D661"/>
<comment type="similarity">
    <text evidence="7 8">Belongs to the PINc/VapC protein family.</text>
</comment>
<evidence type="ECO:0000256" key="7">
    <source>
        <dbReference type="ARBA" id="ARBA00038093"/>
    </source>
</evidence>
<dbReference type="GO" id="GO:0000287">
    <property type="term" value="F:magnesium ion binding"/>
    <property type="evidence" value="ECO:0007669"/>
    <property type="project" value="UniProtKB-UniRule"/>
</dbReference>
<dbReference type="InterPro" id="IPR050556">
    <property type="entry name" value="Type_II_TA_system_RNase"/>
</dbReference>
<keyword evidence="2 8" id="KW-1277">Toxin-antitoxin system</keyword>
<dbReference type="GO" id="GO:0016787">
    <property type="term" value="F:hydrolase activity"/>
    <property type="evidence" value="ECO:0007669"/>
    <property type="project" value="UniProtKB-KW"/>
</dbReference>
<evidence type="ECO:0000256" key="4">
    <source>
        <dbReference type="ARBA" id="ARBA00022723"/>
    </source>
</evidence>
<evidence type="ECO:0000256" key="1">
    <source>
        <dbReference type="ARBA" id="ARBA00001946"/>
    </source>
</evidence>
<dbReference type="PANTHER" id="PTHR33653:SF1">
    <property type="entry name" value="RIBONUCLEASE VAPC2"/>
    <property type="match status" value="1"/>
</dbReference>
<evidence type="ECO:0000256" key="2">
    <source>
        <dbReference type="ARBA" id="ARBA00022649"/>
    </source>
</evidence>
<evidence type="ECO:0000256" key="5">
    <source>
        <dbReference type="ARBA" id="ARBA00022801"/>
    </source>
</evidence>
<evidence type="ECO:0000256" key="3">
    <source>
        <dbReference type="ARBA" id="ARBA00022722"/>
    </source>
</evidence>
<reference evidence="10 11" key="1">
    <citation type="submission" date="2018-06" db="EMBL/GenBank/DDBJ databases">
        <title>Extensive metabolic versatility and redundancy in microbially diverse, dynamic hydrothermal sediments.</title>
        <authorList>
            <person name="Dombrowski N."/>
            <person name="Teske A."/>
            <person name="Baker B.J."/>
        </authorList>
    </citation>
    <scope>NUCLEOTIDE SEQUENCE [LARGE SCALE GENOMIC DNA]</scope>
    <source>
        <strain evidence="10">B7_G13</strain>
    </source>
</reference>
<evidence type="ECO:0000256" key="8">
    <source>
        <dbReference type="HAMAP-Rule" id="MF_00265"/>
    </source>
</evidence>
<dbReference type="InterPro" id="IPR029060">
    <property type="entry name" value="PIN-like_dom_sf"/>
</dbReference>
<accession>A0A662D661</accession>
<feature type="binding site" evidence="8">
    <location>
        <position position="101"/>
    </location>
    <ligand>
        <name>Mg(2+)</name>
        <dbReference type="ChEBI" id="CHEBI:18420"/>
    </ligand>
</feature>
<name>A0A662D661_UNCAE</name>
<dbReference type="EMBL" id="QMPY01000038">
    <property type="protein sequence ID" value="RLE08217.1"/>
    <property type="molecule type" value="Genomic_DNA"/>
</dbReference>
<dbReference type="PANTHER" id="PTHR33653">
    <property type="entry name" value="RIBONUCLEASE VAPC2"/>
    <property type="match status" value="1"/>
</dbReference>
<comment type="caution">
    <text evidence="10">The sequence shown here is derived from an EMBL/GenBank/DDBJ whole genome shotgun (WGS) entry which is preliminary data.</text>
</comment>
<evidence type="ECO:0000256" key="6">
    <source>
        <dbReference type="ARBA" id="ARBA00022842"/>
    </source>
</evidence>
<organism evidence="10 11">
    <name type="scientific">Aerophobetes bacterium</name>
    <dbReference type="NCBI Taxonomy" id="2030807"/>
    <lineage>
        <taxon>Bacteria</taxon>
        <taxon>Candidatus Aerophobota</taxon>
    </lineage>
</organism>
<gene>
    <name evidence="8" type="primary">vapC</name>
    <name evidence="10" type="ORF">DRZ78_01480</name>
</gene>
<protein>
    <recommendedName>
        <fullName evidence="8">Ribonuclease VapC</fullName>
        <shortName evidence="8">RNase VapC</shortName>
        <ecNumber evidence="8">3.1.-.-</ecNumber>
    </recommendedName>
    <alternativeName>
        <fullName evidence="8">Toxin VapC</fullName>
    </alternativeName>
</protein>
<dbReference type="InterPro" id="IPR002716">
    <property type="entry name" value="PIN_dom"/>
</dbReference>
<keyword evidence="3 8" id="KW-0540">Nuclease</keyword>
<dbReference type="Proteomes" id="UP000277457">
    <property type="component" value="Unassembled WGS sequence"/>
</dbReference>
<feature type="binding site" evidence="8">
    <location>
        <position position="12"/>
    </location>
    <ligand>
        <name>Mg(2+)</name>
        <dbReference type="ChEBI" id="CHEBI:18420"/>
    </ligand>
</feature>
<dbReference type="GO" id="GO:0090729">
    <property type="term" value="F:toxin activity"/>
    <property type="evidence" value="ECO:0007669"/>
    <property type="project" value="UniProtKB-KW"/>
</dbReference>
<dbReference type="SUPFAM" id="SSF88723">
    <property type="entry name" value="PIN domain-like"/>
    <property type="match status" value="1"/>
</dbReference>
<feature type="domain" description="PIN" evidence="9">
    <location>
        <begin position="9"/>
        <end position="126"/>
    </location>
</feature>
<keyword evidence="4 8" id="KW-0479">Metal-binding</keyword>
<keyword evidence="6 8" id="KW-0460">Magnesium</keyword>
<sequence>MANLENRGVLIDTSVLIAHFRSREKKNTDFQKAIKTYKNCYISAITVYEMELGALRAKRSSDLKQILPLLGVLPFGKIEAEQAAKLDKELIEKNIRVGIRDVFIAGTALVHDVDVLTKNVEHFKRIKPVKLSMINVTSSHSSQ</sequence>
<dbReference type="GO" id="GO:0004540">
    <property type="term" value="F:RNA nuclease activity"/>
    <property type="evidence" value="ECO:0007669"/>
    <property type="project" value="InterPro"/>
</dbReference>
<comment type="function">
    <text evidence="8">Toxic component of a toxin-antitoxin (TA) system. An RNase.</text>
</comment>
<dbReference type="InterPro" id="IPR022907">
    <property type="entry name" value="VapC_family"/>
</dbReference>
<dbReference type="Pfam" id="PF01850">
    <property type="entry name" value="PIN"/>
    <property type="match status" value="1"/>
</dbReference>